<name>A0A5A7S6J7_9NOCA</name>
<protein>
    <submittedName>
        <fullName evidence="5">CBS domain-containing protein</fullName>
    </submittedName>
</protein>
<evidence type="ECO:0000256" key="1">
    <source>
        <dbReference type="ARBA" id="ARBA00022737"/>
    </source>
</evidence>
<dbReference type="RefSeq" id="WP_149431711.1">
    <property type="nucleotide sequence ID" value="NZ_VLNY01000009.1"/>
</dbReference>
<dbReference type="CDD" id="cd00038">
    <property type="entry name" value="CAP_ED"/>
    <property type="match status" value="1"/>
</dbReference>
<dbReference type="InterPro" id="IPR000644">
    <property type="entry name" value="CBS_dom"/>
</dbReference>
<dbReference type="InterPro" id="IPR005105">
    <property type="entry name" value="GlnD_Uridyltrans_N"/>
</dbReference>
<accession>A0A5A7S6J7</accession>
<dbReference type="CDD" id="cd05401">
    <property type="entry name" value="NT_GlnE_GlnD_like"/>
    <property type="match status" value="1"/>
</dbReference>
<evidence type="ECO:0000259" key="4">
    <source>
        <dbReference type="PROSITE" id="PS51371"/>
    </source>
</evidence>
<dbReference type="SMART" id="SM00116">
    <property type="entry name" value="CBS"/>
    <property type="match status" value="2"/>
</dbReference>
<dbReference type="GO" id="GO:0008773">
    <property type="term" value="F:[protein-PII] uridylyltransferase activity"/>
    <property type="evidence" value="ECO:0007669"/>
    <property type="project" value="InterPro"/>
</dbReference>
<dbReference type="AlphaFoldDB" id="A0A5A7S6J7"/>
<dbReference type="Gene3D" id="3.10.580.10">
    <property type="entry name" value="CBS-domain"/>
    <property type="match status" value="1"/>
</dbReference>
<proteinExistence type="predicted"/>
<reference evidence="5 6" key="1">
    <citation type="submission" date="2019-07" db="EMBL/GenBank/DDBJ databases">
        <title>Rhodococcus cavernicolus sp. nov., isolated from a cave.</title>
        <authorList>
            <person name="Lee S.D."/>
        </authorList>
    </citation>
    <scope>NUCLEOTIDE SEQUENCE [LARGE SCALE GENOMIC DNA]</scope>
    <source>
        <strain evidence="5 6">C1-24</strain>
    </source>
</reference>
<dbReference type="Pfam" id="PF00571">
    <property type="entry name" value="CBS"/>
    <property type="match status" value="2"/>
</dbReference>
<feature type="domain" description="Cyclic nucleotide-binding" evidence="3">
    <location>
        <begin position="11"/>
        <end position="87"/>
    </location>
</feature>
<evidence type="ECO:0000256" key="2">
    <source>
        <dbReference type="PROSITE-ProRule" id="PRU00703"/>
    </source>
</evidence>
<dbReference type="InterPro" id="IPR018490">
    <property type="entry name" value="cNMP-bd_dom_sf"/>
</dbReference>
<dbReference type="PANTHER" id="PTHR48108">
    <property type="entry name" value="CBS DOMAIN-CONTAINING PROTEIN CBSX2, CHLOROPLASTIC"/>
    <property type="match status" value="1"/>
</dbReference>
<dbReference type="SUPFAM" id="SSF51206">
    <property type="entry name" value="cAMP-binding domain-like"/>
    <property type="match status" value="1"/>
</dbReference>
<dbReference type="Pfam" id="PF10335">
    <property type="entry name" value="DUF294_C"/>
    <property type="match status" value="1"/>
</dbReference>
<dbReference type="InterPro" id="IPR051462">
    <property type="entry name" value="CBS_domain-containing"/>
</dbReference>
<dbReference type="InterPro" id="IPR018821">
    <property type="entry name" value="DUF294_put_nucleoTrafse_sb-bd"/>
</dbReference>
<dbReference type="Pfam" id="PF03445">
    <property type="entry name" value="DUF294"/>
    <property type="match status" value="1"/>
</dbReference>
<dbReference type="InterPro" id="IPR014710">
    <property type="entry name" value="RmlC-like_jellyroll"/>
</dbReference>
<feature type="domain" description="CBS" evidence="4">
    <location>
        <begin position="217"/>
        <end position="273"/>
    </location>
</feature>
<evidence type="ECO:0000259" key="3">
    <source>
        <dbReference type="PROSITE" id="PS50042"/>
    </source>
</evidence>
<dbReference type="OrthoDB" id="9789996at2"/>
<organism evidence="5 6">
    <name type="scientific">Antrihabitans cavernicola</name>
    <dbReference type="NCBI Taxonomy" id="2495913"/>
    <lineage>
        <taxon>Bacteria</taxon>
        <taxon>Bacillati</taxon>
        <taxon>Actinomycetota</taxon>
        <taxon>Actinomycetes</taxon>
        <taxon>Mycobacteriales</taxon>
        <taxon>Nocardiaceae</taxon>
        <taxon>Antrihabitans</taxon>
    </lineage>
</organism>
<keyword evidence="6" id="KW-1185">Reference proteome</keyword>
<dbReference type="PANTHER" id="PTHR48108:SF26">
    <property type="entry name" value="CBS DOMAIN-CONTAINING PROTEIN DDB_G0289609"/>
    <property type="match status" value="1"/>
</dbReference>
<keyword evidence="2" id="KW-0129">CBS domain</keyword>
<keyword evidence="1" id="KW-0677">Repeat</keyword>
<evidence type="ECO:0000313" key="6">
    <source>
        <dbReference type="Proteomes" id="UP000322244"/>
    </source>
</evidence>
<gene>
    <name evidence="5" type="ORF">FOY51_18315</name>
</gene>
<dbReference type="InterPro" id="IPR000595">
    <property type="entry name" value="cNMP-bd_dom"/>
</dbReference>
<comment type="caution">
    <text evidence="5">The sequence shown here is derived from an EMBL/GenBank/DDBJ whole genome shotgun (WGS) entry which is preliminary data.</text>
</comment>
<dbReference type="Proteomes" id="UP000322244">
    <property type="component" value="Unassembled WGS sequence"/>
</dbReference>
<dbReference type="InterPro" id="IPR046342">
    <property type="entry name" value="CBS_dom_sf"/>
</dbReference>
<dbReference type="PROSITE" id="PS51371">
    <property type="entry name" value="CBS"/>
    <property type="match status" value="1"/>
</dbReference>
<evidence type="ECO:0000313" key="5">
    <source>
        <dbReference type="EMBL" id="KAA0021506.1"/>
    </source>
</evidence>
<dbReference type="Gene3D" id="2.60.120.10">
    <property type="entry name" value="Jelly Rolls"/>
    <property type="match status" value="1"/>
</dbReference>
<sequence length="609" mass="64902">MILEFLAAHPPFHSITPGELADLAGSATTHTFAAGEVIVDYSSHVPDEVWMVRAGQVNLLPTNDNGVGDIPVDTVNVGGIFGFFPLLAAGSVQFVARAVEATILIRLSGDLMRPVFAKPAGLAYLAARAWDTLSDRTTGLDRSASRGPVGDLVRGDPVFTARDTTVRDAVCVMTDRRTSYILIPLEHGEYGIFTDRDLRTRVVAAGVSVDAPIHTVMSAPAYCVTADRLAATVLMDMLERGKRHIPVLSQNGAVMGVLEDVDLIAASTRQSFVLRRSIGLAADVDELQSVATGITELAVDLFRGGTDASATSGIVSVVIDSVVRRALELALTDSAVPRDAFAWMTLGSVARREAMPSSDVDSAVSWSDDAVDRGPDFRRLAGRVHTILDGCGLPADTNGAIASRPDFARSARDWTIATSGWLDDPLANRGIVMSSLLVDGRVVWGRQALHTVPAVYRSMARDHPNALRLQLLNALSDKVRLRSMRDVLSRRAGTFDLKAHALTPIVNLARWSGLTVGIGSASTVARLRAGAGNGLLSARDADILAEVFAHLQQLRMSHQIDQIEAGHRPGDIVSLAELSPLGRSLLGDGVREIAAVQRRVSHLAATLAG</sequence>
<dbReference type="EMBL" id="VLNY01000009">
    <property type="protein sequence ID" value="KAA0021506.1"/>
    <property type="molecule type" value="Genomic_DNA"/>
</dbReference>
<dbReference type="SUPFAM" id="SSF54631">
    <property type="entry name" value="CBS-domain pair"/>
    <property type="match status" value="1"/>
</dbReference>
<dbReference type="PROSITE" id="PS50042">
    <property type="entry name" value="CNMP_BINDING_3"/>
    <property type="match status" value="1"/>
</dbReference>